<dbReference type="InterPro" id="IPR047568">
    <property type="entry name" value="ATLF-like_dom"/>
</dbReference>
<proteinExistence type="predicted"/>
<feature type="domain" description="ATLF-like" evidence="3">
    <location>
        <begin position="20"/>
        <end position="205"/>
    </location>
</feature>
<dbReference type="GO" id="GO:0005576">
    <property type="term" value="C:extracellular region"/>
    <property type="evidence" value="ECO:0007669"/>
    <property type="project" value="UniProtKB-SubCell"/>
</dbReference>
<dbReference type="GO" id="GO:0008237">
    <property type="term" value="F:metallopeptidase activity"/>
    <property type="evidence" value="ECO:0007669"/>
    <property type="project" value="InterPro"/>
</dbReference>
<dbReference type="InterPro" id="IPR024079">
    <property type="entry name" value="MetalloPept_cat_dom_sf"/>
</dbReference>
<dbReference type="EMBL" id="MUAU01000348">
    <property type="protein sequence ID" value="OOR70835.1"/>
    <property type="molecule type" value="Genomic_DNA"/>
</dbReference>
<accession>A0A9X6B2K6</accession>
<dbReference type="AlphaFoldDB" id="A0A9X6B2K6"/>
<evidence type="ECO:0000256" key="2">
    <source>
        <dbReference type="ARBA" id="ARBA00022525"/>
    </source>
</evidence>
<dbReference type="CDD" id="cd20183">
    <property type="entry name" value="M34_PPEP"/>
    <property type="match status" value="1"/>
</dbReference>
<evidence type="ECO:0000259" key="3">
    <source>
        <dbReference type="PROSITE" id="PS51995"/>
    </source>
</evidence>
<name>A0A9X6B2K6_BACCE</name>
<dbReference type="Proteomes" id="UP000190641">
    <property type="component" value="Unassembled WGS sequence"/>
</dbReference>
<sequence length="207" mass="24123">MKTLPPSLFTPPKTMPIISSNFLQQLIIVQTSGNYNQQEASYMIQRISKINNNILYALYTRNVRIKLINFPITYLSEYTYLRGKIPRGWEGTGYTWDDVPGIGGNPVVARIGYSNPGHMHSSINLELHETAHAIDNYVFQNISYSQEFFKIHAKEYASFSNNSYYYYPEEYFAEAFAYYYFNDQTNETLKSKAPSTYQFIQNLPFRL</sequence>
<dbReference type="SUPFAM" id="SSF55486">
    <property type="entry name" value="Metalloproteases ('zincins'), catalytic domain"/>
    <property type="match status" value="1"/>
</dbReference>
<keyword evidence="2" id="KW-0964">Secreted</keyword>
<reference evidence="4 5" key="1">
    <citation type="submission" date="2017-01" db="EMBL/GenBank/DDBJ databases">
        <title>Bacillus cereus isolates.</title>
        <authorList>
            <person name="Beno S.M."/>
        </authorList>
    </citation>
    <scope>NUCLEOTIDE SEQUENCE [LARGE SCALE GENOMIC DNA]</scope>
    <source>
        <strain evidence="4 5">FSL K6-1030</strain>
    </source>
</reference>
<evidence type="ECO:0000313" key="5">
    <source>
        <dbReference type="Proteomes" id="UP000190641"/>
    </source>
</evidence>
<gene>
    <name evidence="4" type="ORF">BLX06_34260</name>
</gene>
<comment type="caution">
    <text evidence="4">The sequence shown here is derived from an EMBL/GenBank/DDBJ whole genome shotgun (WGS) entry which is preliminary data.</text>
</comment>
<evidence type="ECO:0000256" key="1">
    <source>
        <dbReference type="ARBA" id="ARBA00004613"/>
    </source>
</evidence>
<dbReference type="Gene3D" id="3.40.390.10">
    <property type="entry name" value="Collagenase (Catalytic Domain)"/>
    <property type="match status" value="1"/>
</dbReference>
<dbReference type="Pfam" id="PF07737">
    <property type="entry name" value="ATLF"/>
    <property type="match status" value="1"/>
</dbReference>
<dbReference type="PROSITE" id="PS51995">
    <property type="entry name" value="ATLF"/>
    <property type="match status" value="1"/>
</dbReference>
<comment type="subcellular location">
    <subcellularLocation>
        <location evidence="1">Secreted</location>
    </subcellularLocation>
</comment>
<organism evidence="4 5">
    <name type="scientific">Bacillus cereus</name>
    <dbReference type="NCBI Taxonomy" id="1396"/>
    <lineage>
        <taxon>Bacteria</taxon>
        <taxon>Bacillati</taxon>
        <taxon>Bacillota</taxon>
        <taxon>Bacilli</taxon>
        <taxon>Bacillales</taxon>
        <taxon>Bacillaceae</taxon>
        <taxon>Bacillus</taxon>
        <taxon>Bacillus cereus group</taxon>
    </lineage>
</organism>
<protein>
    <recommendedName>
        <fullName evidence="3">ATLF-like domain-containing protein</fullName>
    </recommendedName>
</protein>
<dbReference type="InterPro" id="IPR014781">
    <property type="entry name" value="Anthrax_toxin_lethal/edema_N/C"/>
</dbReference>
<evidence type="ECO:0000313" key="4">
    <source>
        <dbReference type="EMBL" id="OOR70835.1"/>
    </source>
</evidence>